<reference evidence="2" key="1">
    <citation type="submission" date="2018-05" db="EMBL/GenBank/DDBJ databases">
        <authorList>
            <person name="Lanie J.A."/>
            <person name="Ng W.-L."/>
            <person name="Kazmierczak K.M."/>
            <person name="Andrzejewski T.M."/>
            <person name="Davidsen T.M."/>
            <person name="Wayne K.J."/>
            <person name="Tettelin H."/>
            <person name="Glass J.I."/>
            <person name="Rusch D."/>
            <person name="Podicherti R."/>
            <person name="Tsui H.-C.T."/>
            <person name="Winkler M.E."/>
        </authorList>
    </citation>
    <scope>NUCLEOTIDE SEQUENCE</scope>
</reference>
<dbReference type="EMBL" id="UINC01109235">
    <property type="protein sequence ID" value="SVC75916.1"/>
    <property type="molecule type" value="Genomic_DNA"/>
</dbReference>
<feature type="compositionally biased region" description="Polar residues" evidence="1">
    <location>
        <begin position="41"/>
        <end position="54"/>
    </location>
</feature>
<gene>
    <name evidence="2" type="ORF">METZ01_LOCUS328770</name>
</gene>
<feature type="non-terminal residue" evidence="2">
    <location>
        <position position="1"/>
    </location>
</feature>
<dbReference type="AlphaFoldDB" id="A0A382PRQ1"/>
<accession>A0A382PRQ1</accession>
<proteinExistence type="predicted"/>
<evidence type="ECO:0000313" key="2">
    <source>
        <dbReference type="EMBL" id="SVC75916.1"/>
    </source>
</evidence>
<feature type="region of interest" description="Disordered" evidence="1">
    <location>
        <begin position="35"/>
        <end position="54"/>
    </location>
</feature>
<sequence length="119" mass="12941">VFQPARLLIIGLLLLFSACTGSSGDSFDSSVETAAAETVSDGGTSPTKSEGTSQFAPHIQTVSTLTNCLFLHNRWVSAVAFHKVFTEKRDLAGMREASAYMDAVDDRMKKVCDYDNRTQ</sequence>
<evidence type="ECO:0000256" key="1">
    <source>
        <dbReference type="SAM" id="MobiDB-lite"/>
    </source>
</evidence>
<name>A0A382PRQ1_9ZZZZ</name>
<organism evidence="2">
    <name type="scientific">marine metagenome</name>
    <dbReference type="NCBI Taxonomy" id="408172"/>
    <lineage>
        <taxon>unclassified sequences</taxon>
        <taxon>metagenomes</taxon>
        <taxon>ecological metagenomes</taxon>
    </lineage>
</organism>
<protein>
    <submittedName>
        <fullName evidence="2">Uncharacterized protein</fullName>
    </submittedName>
</protein>